<evidence type="ECO:0000256" key="1">
    <source>
        <dbReference type="SAM" id="Coils"/>
    </source>
</evidence>
<reference evidence="3" key="1">
    <citation type="submission" date="2016-10" db="EMBL/GenBank/DDBJ databases">
        <authorList>
            <person name="Varghese N."/>
            <person name="Submissions S."/>
        </authorList>
    </citation>
    <scope>NUCLEOTIDE SEQUENCE [LARGE SCALE GENOMIC DNA]</scope>
    <source>
        <strain evidence="3">DSM 11578</strain>
    </source>
</reference>
<feature type="coiled-coil region" evidence="1">
    <location>
        <begin position="18"/>
        <end position="55"/>
    </location>
</feature>
<evidence type="ECO:0000313" key="3">
    <source>
        <dbReference type="Proteomes" id="UP000198924"/>
    </source>
</evidence>
<dbReference type="EMBL" id="FOSH01000014">
    <property type="protein sequence ID" value="SFK54418.1"/>
    <property type="molecule type" value="Genomic_DNA"/>
</dbReference>
<protein>
    <submittedName>
        <fullName evidence="2">Uncharacterized protein</fullName>
    </submittedName>
</protein>
<dbReference type="Proteomes" id="UP000198924">
    <property type="component" value="Unassembled WGS sequence"/>
</dbReference>
<organism evidence="2 3">
    <name type="scientific">Methylophaga sulfidovorans</name>
    <dbReference type="NCBI Taxonomy" id="45496"/>
    <lineage>
        <taxon>Bacteria</taxon>
        <taxon>Pseudomonadati</taxon>
        <taxon>Pseudomonadota</taxon>
        <taxon>Gammaproteobacteria</taxon>
        <taxon>Thiotrichales</taxon>
        <taxon>Piscirickettsiaceae</taxon>
        <taxon>Methylophaga</taxon>
    </lineage>
</organism>
<dbReference type="STRING" id="45496.SAMN04488079_11427"/>
<dbReference type="RefSeq" id="WP_091714828.1">
    <property type="nucleotide sequence ID" value="NZ_FOSH01000014.1"/>
</dbReference>
<gene>
    <name evidence="2" type="ORF">SAMN04488079_11427</name>
</gene>
<accession>A0A1I4ADE0</accession>
<dbReference type="OrthoDB" id="9824695at2"/>
<keyword evidence="3" id="KW-1185">Reference proteome</keyword>
<proteinExistence type="predicted"/>
<dbReference type="AlphaFoldDB" id="A0A1I4ADE0"/>
<name>A0A1I4ADE0_9GAMM</name>
<keyword evidence="1" id="KW-0175">Coiled coil</keyword>
<evidence type="ECO:0000313" key="2">
    <source>
        <dbReference type="EMBL" id="SFK54418.1"/>
    </source>
</evidence>
<sequence length="224" mass="25708">MSNIYSGIANNAMTGMRIGQLNAERNNANAAMASAQRANRNAAQWREEYFKAVRETIEWIDKYGELVVKFNGEVDRHYESLNDIKDAIAIVQNLSLQIKSYKKLVEHYTNLIANPEELERVLGYKGSRNQQEVNEYFVSINPNFAVAKVKFEAIDGLKRAIKRWEDDAADTKKKDGYSKLQSMEALRTEFNLLNDELKLHIDAGQQNKIKLEVSDKLNNEKYVV</sequence>